<dbReference type="EMBL" id="MEIL01000016">
    <property type="protein sequence ID" value="PIT41510.1"/>
    <property type="molecule type" value="Genomic_DNA"/>
</dbReference>
<proteinExistence type="predicted"/>
<protein>
    <recommendedName>
        <fullName evidence="2">Glycosyltransferase 2-like domain-containing protein</fullName>
    </recommendedName>
</protein>
<feature type="coiled-coil region" evidence="1">
    <location>
        <begin position="286"/>
        <end position="313"/>
    </location>
</feature>
<dbReference type="Gene3D" id="3.90.550.10">
    <property type="entry name" value="Spore Coat Polysaccharide Biosynthesis Protein SpsA, Chain A"/>
    <property type="match status" value="1"/>
</dbReference>
<evidence type="ECO:0000313" key="4">
    <source>
        <dbReference type="Proteomes" id="UP000230202"/>
    </source>
</evidence>
<accession>A0A2N9X9I8</accession>
<dbReference type="InterPro" id="IPR029044">
    <property type="entry name" value="Nucleotide-diphossugar_trans"/>
</dbReference>
<dbReference type="PANTHER" id="PTHR43685">
    <property type="entry name" value="GLYCOSYLTRANSFERASE"/>
    <property type="match status" value="1"/>
</dbReference>
<dbReference type="Pfam" id="PF00535">
    <property type="entry name" value="Glycos_transf_2"/>
    <property type="match status" value="1"/>
</dbReference>
<gene>
    <name evidence="3" type="ORF">BHC54_01825</name>
</gene>
<comment type="caution">
    <text evidence="3">The sequence shown here is derived from an EMBL/GenBank/DDBJ whole genome shotgun (WGS) entry which is preliminary data.</text>
</comment>
<evidence type="ECO:0000256" key="1">
    <source>
        <dbReference type="SAM" id="Coils"/>
    </source>
</evidence>
<dbReference type="InterPro" id="IPR001173">
    <property type="entry name" value="Glyco_trans_2-like"/>
</dbReference>
<reference evidence="3" key="1">
    <citation type="journal article" date="2017" name="MBio">
        <title>Type VI secretion-mediated competition in the bee gut microbiome.</title>
        <authorList>
            <person name="Steele M.I."/>
            <person name="Kwong W.K."/>
            <person name="Powell J.E."/>
            <person name="Whiteley M."/>
            <person name="Moran N.A."/>
        </authorList>
    </citation>
    <scope>NUCLEOTIDE SEQUENCE [LARGE SCALE GENOMIC DNA]</scope>
    <source>
        <strain evidence="3">WkB273</strain>
    </source>
</reference>
<evidence type="ECO:0000313" key="3">
    <source>
        <dbReference type="EMBL" id="PIT41510.1"/>
    </source>
</evidence>
<keyword evidence="1" id="KW-0175">Coiled coil</keyword>
<name>A0A2N9X9I8_9NEIS</name>
<feature type="domain" description="Glycosyltransferase 2-like" evidence="2">
    <location>
        <begin position="31"/>
        <end position="146"/>
    </location>
</feature>
<dbReference type="RefSeq" id="WP_100151559.1">
    <property type="nucleotide sequence ID" value="NZ_CP160999.2"/>
</dbReference>
<dbReference type="AlphaFoldDB" id="A0A2N9X9I8"/>
<dbReference type="SUPFAM" id="SSF53448">
    <property type="entry name" value="Nucleotide-diphospho-sugar transferases"/>
    <property type="match status" value="1"/>
</dbReference>
<sequence>MLKSANQQLYPINYFENNTVDNLKRDGSVAIIMRTKNRPLLLTRALESVIQQSYSNWHLYLINDGGDAKEVNELVEINLPYLKDKITVIHNSTSLGMEAASNCGFDIATEEFMVVHDDDDSWHYNFLQETVNHLNSNQNAVAVVTKCLVIYEEINVDTVKQLRTEDWSHWQQTIDIGYLLRQNVTPPICLLIRMNAAKQIGKFNDQLPVLGDWDYNLRLFRIGEIHSINEQLAFYHLRASSNNIYGNSVCAGANLHHKYQIEYRNSIVRKALSDNSANYGILHLLLNEMDKKNTELTNKINELNHKINDIQGNVWYLRRKSFPLKTIAAKIRDTIRKWKKK</sequence>
<evidence type="ECO:0000259" key="2">
    <source>
        <dbReference type="Pfam" id="PF00535"/>
    </source>
</evidence>
<dbReference type="InterPro" id="IPR050834">
    <property type="entry name" value="Glycosyltransf_2"/>
</dbReference>
<dbReference type="PANTHER" id="PTHR43685:SF2">
    <property type="entry name" value="GLYCOSYLTRANSFERASE 2-LIKE DOMAIN-CONTAINING PROTEIN"/>
    <property type="match status" value="1"/>
</dbReference>
<dbReference type="Proteomes" id="UP000230202">
    <property type="component" value="Unassembled WGS sequence"/>
</dbReference>
<organism evidence="3 4">
    <name type="scientific">Snodgrassella alvi</name>
    <dbReference type="NCBI Taxonomy" id="1196083"/>
    <lineage>
        <taxon>Bacteria</taxon>
        <taxon>Pseudomonadati</taxon>
        <taxon>Pseudomonadota</taxon>
        <taxon>Betaproteobacteria</taxon>
        <taxon>Neisseriales</taxon>
        <taxon>Neisseriaceae</taxon>
        <taxon>Snodgrassella</taxon>
    </lineage>
</organism>
<keyword evidence="4" id="KW-1185">Reference proteome</keyword>